<dbReference type="OrthoDB" id="10651360at2759"/>
<evidence type="ECO:0000313" key="2">
    <source>
        <dbReference type="Proteomes" id="UP000186817"/>
    </source>
</evidence>
<protein>
    <submittedName>
        <fullName evidence="1">Uncharacterized protein</fullName>
    </submittedName>
</protein>
<evidence type="ECO:0000313" key="1">
    <source>
        <dbReference type="EMBL" id="OLQ08915.1"/>
    </source>
</evidence>
<dbReference type="EMBL" id="LSRX01000107">
    <property type="protein sequence ID" value="OLQ08915.1"/>
    <property type="molecule type" value="Genomic_DNA"/>
</dbReference>
<keyword evidence="2" id="KW-1185">Reference proteome</keyword>
<accession>A0A1Q9ENA1</accession>
<proteinExistence type="predicted"/>
<dbReference type="AlphaFoldDB" id="A0A1Q9ENA1"/>
<name>A0A1Q9ENA1_SYMMI</name>
<reference evidence="1 2" key="1">
    <citation type="submission" date="2016-02" db="EMBL/GenBank/DDBJ databases">
        <title>Genome analysis of coral dinoflagellate symbionts highlights evolutionary adaptations to a symbiotic lifestyle.</title>
        <authorList>
            <person name="Aranda M."/>
            <person name="Li Y."/>
            <person name="Liew Y.J."/>
            <person name="Baumgarten S."/>
            <person name="Simakov O."/>
            <person name="Wilson M."/>
            <person name="Piel J."/>
            <person name="Ashoor H."/>
            <person name="Bougouffa S."/>
            <person name="Bajic V.B."/>
            <person name="Ryu T."/>
            <person name="Ravasi T."/>
            <person name="Bayer T."/>
            <person name="Micklem G."/>
            <person name="Kim H."/>
            <person name="Bhak J."/>
            <person name="Lajeunesse T.C."/>
            <person name="Voolstra C.R."/>
        </authorList>
    </citation>
    <scope>NUCLEOTIDE SEQUENCE [LARGE SCALE GENOMIC DNA]</scope>
    <source>
        <strain evidence="1 2">CCMP2467</strain>
    </source>
</reference>
<dbReference type="Proteomes" id="UP000186817">
    <property type="component" value="Unassembled WGS sequence"/>
</dbReference>
<organism evidence="1 2">
    <name type="scientific">Symbiodinium microadriaticum</name>
    <name type="common">Dinoflagellate</name>
    <name type="synonym">Zooxanthella microadriatica</name>
    <dbReference type="NCBI Taxonomy" id="2951"/>
    <lineage>
        <taxon>Eukaryota</taxon>
        <taxon>Sar</taxon>
        <taxon>Alveolata</taxon>
        <taxon>Dinophyceae</taxon>
        <taxon>Suessiales</taxon>
        <taxon>Symbiodiniaceae</taxon>
        <taxon>Symbiodinium</taxon>
    </lineage>
</organism>
<sequence length="199" mass="21999">MGKDAEPGEKGYAPIGVTPEMMWDTGKPPVAYKVGVVWDRLAPTEQYGGELGSHQHVGGAELQRQMFQLLTETWKQASIAEDGHEPDQWPTAWKEGNDIADAMAARGALDAERKRKVDDLDREHREETDNRLARLELQTEREFAYKFLRVEHSASLAELFELVGDGTVARSELRKAPASSVVGEVATTLAKVGHFGDLA</sequence>
<comment type="caution">
    <text evidence="1">The sequence shown here is derived from an EMBL/GenBank/DDBJ whole genome shotgun (WGS) entry which is preliminary data.</text>
</comment>
<gene>
    <name evidence="1" type="ORF">AK812_SmicGene7523</name>
</gene>